<dbReference type="PANTHER" id="PTHR32552:SF81">
    <property type="entry name" value="TONB-DEPENDENT OUTER MEMBRANE RECEPTOR"/>
    <property type="match status" value="1"/>
</dbReference>
<protein>
    <submittedName>
        <fullName evidence="16">TonB-dependent receptor</fullName>
    </submittedName>
</protein>
<name>A0A7Y0BL04_9SPHN</name>
<dbReference type="Gene3D" id="2.40.170.20">
    <property type="entry name" value="TonB-dependent receptor, beta-barrel domain"/>
    <property type="match status" value="1"/>
</dbReference>
<dbReference type="InterPro" id="IPR039426">
    <property type="entry name" value="TonB-dep_rcpt-like"/>
</dbReference>
<dbReference type="PANTHER" id="PTHR32552">
    <property type="entry name" value="FERRICHROME IRON RECEPTOR-RELATED"/>
    <property type="match status" value="1"/>
</dbReference>
<evidence type="ECO:0000256" key="6">
    <source>
        <dbReference type="ARBA" id="ARBA00023004"/>
    </source>
</evidence>
<keyword evidence="5 11" id="KW-0812">Transmembrane</keyword>
<keyword evidence="6" id="KW-0408">Iron</keyword>
<evidence type="ECO:0000256" key="2">
    <source>
        <dbReference type="ARBA" id="ARBA00022448"/>
    </source>
</evidence>
<dbReference type="Pfam" id="PF00593">
    <property type="entry name" value="TonB_dep_Rec_b-barrel"/>
    <property type="match status" value="1"/>
</dbReference>
<evidence type="ECO:0000256" key="3">
    <source>
        <dbReference type="ARBA" id="ARBA00022452"/>
    </source>
</evidence>
<accession>A0A7Y0BL04</accession>
<comment type="subcellular location">
    <subcellularLocation>
        <location evidence="1 11">Cell outer membrane</location>
        <topology evidence="1 11">Multi-pass membrane protein</topology>
    </subcellularLocation>
</comment>
<evidence type="ECO:0000259" key="14">
    <source>
        <dbReference type="Pfam" id="PF00593"/>
    </source>
</evidence>
<evidence type="ECO:0000256" key="9">
    <source>
        <dbReference type="ARBA" id="ARBA00023136"/>
    </source>
</evidence>
<dbReference type="InterPro" id="IPR036942">
    <property type="entry name" value="Beta-barrel_TonB_sf"/>
</dbReference>
<evidence type="ECO:0000256" key="11">
    <source>
        <dbReference type="PROSITE-ProRule" id="PRU01360"/>
    </source>
</evidence>
<evidence type="ECO:0000256" key="8">
    <source>
        <dbReference type="ARBA" id="ARBA00023077"/>
    </source>
</evidence>
<comment type="similarity">
    <text evidence="11 12">Belongs to the TonB-dependent receptor family.</text>
</comment>
<organism evidence="16 17">
    <name type="scientific">Novosphingobium olei</name>
    <dbReference type="NCBI Taxonomy" id="2728851"/>
    <lineage>
        <taxon>Bacteria</taxon>
        <taxon>Pseudomonadati</taxon>
        <taxon>Pseudomonadota</taxon>
        <taxon>Alphaproteobacteria</taxon>
        <taxon>Sphingomonadales</taxon>
        <taxon>Sphingomonadaceae</taxon>
        <taxon>Novosphingobium</taxon>
    </lineage>
</organism>
<evidence type="ECO:0000256" key="5">
    <source>
        <dbReference type="ARBA" id="ARBA00022692"/>
    </source>
</evidence>
<keyword evidence="16" id="KW-0675">Receptor</keyword>
<keyword evidence="13" id="KW-0732">Signal</keyword>
<keyword evidence="4" id="KW-0410">Iron transport</keyword>
<keyword evidence="8 12" id="KW-0798">TonB box</keyword>
<evidence type="ECO:0000256" key="12">
    <source>
        <dbReference type="RuleBase" id="RU003357"/>
    </source>
</evidence>
<reference evidence="16 17" key="1">
    <citation type="submission" date="2020-04" db="EMBL/GenBank/DDBJ databases">
        <title>Novosphingobium sp. TW-4 isolated from soil.</title>
        <authorList>
            <person name="Dahal R.H."/>
            <person name="Chaudhary D.K."/>
        </authorList>
    </citation>
    <scope>NUCLEOTIDE SEQUENCE [LARGE SCALE GENOMIC DNA]</scope>
    <source>
        <strain evidence="16 17">TW-4</strain>
    </source>
</reference>
<dbReference type="RefSeq" id="WP_169491584.1">
    <property type="nucleotide sequence ID" value="NZ_JABBGM010000001.1"/>
</dbReference>
<comment type="caution">
    <text evidence="16">The sequence shown here is derived from an EMBL/GenBank/DDBJ whole genome shotgun (WGS) entry which is preliminary data.</text>
</comment>
<dbReference type="PROSITE" id="PS52016">
    <property type="entry name" value="TONB_DEPENDENT_REC_3"/>
    <property type="match status" value="1"/>
</dbReference>
<gene>
    <name evidence="16" type="ORF">HHL27_01410</name>
</gene>
<evidence type="ECO:0000256" key="13">
    <source>
        <dbReference type="SAM" id="SignalP"/>
    </source>
</evidence>
<feature type="domain" description="TonB-dependent receptor-like beta-barrel" evidence="14">
    <location>
        <begin position="280"/>
        <end position="713"/>
    </location>
</feature>
<keyword evidence="17" id="KW-1185">Reference proteome</keyword>
<evidence type="ECO:0000256" key="1">
    <source>
        <dbReference type="ARBA" id="ARBA00004571"/>
    </source>
</evidence>
<evidence type="ECO:0000313" key="17">
    <source>
        <dbReference type="Proteomes" id="UP000583556"/>
    </source>
</evidence>
<evidence type="ECO:0000313" key="16">
    <source>
        <dbReference type="EMBL" id="NML92327.1"/>
    </source>
</evidence>
<dbReference type="GO" id="GO:0006826">
    <property type="term" value="P:iron ion transport"/>
    <property type="evidence" value="ECO:0007669"/>
    <property type="project" value="UniProtKB-KW"/>
</dbReference>
<evidence type="ECO:0000259" key="15">
    <source>
        <dbReference type="Pfam" id="PF07715"/>
    </source>
</evidence>
<dbReference type="Proteomes" id="UP000583556">
    <property type="component" value="Unassembled WGS sequence"/>
</dbReference>
<feature type="domain" description="TonB-dependent receptor plug" evidence="15">
    <location>
        <begin position="60"/>
        <end position="165"/>
    </location>
</feature>
<dbReference type="InterPro" id="IPR000531">
    <property type="entry name" value="Beta-barrel_TonB"/>
</dbReference>
<dbReference type="EMBL" id="JABBGM010000001">
    <property type="protein sequence ID" value="NML92327.1"/>
    <property type="molecule type" value="Genomic_DNA"/>
</dbReference>
<keyword evidence="2 11" id="KW-0813">Transport</keyword>
<keyword evidence="7" id="KW-0406">Ion transport</keyword>
<evidence type="ECO:0000256" key="4">
    <source>
        <dbReference type="ARBA" id="ARBA00022496"/>
    </source>
</evidence>
<feature type="signal peptide" evidence="13">
    <location>
        <begin position="1"/>
        <end position="24"/>
    </location>
</feature>
<keyword evidence="3 11" id="KW-1134">Transmembrane beta strand</keyword>
<dbReference type="Pfam" id="PF07715">
    <property type="entry name" value="Plug"/>
    <property type="match status" value="1"/>
</dbReference>
<feature type="chain" id="PRO_5031021817" evidence="13">
    <location>
        <begin position="25"/>
        <end position="750"/>
    </location>
</feature>
<dbReference type="SUPFAM" id="SSF56935">
    <property type="entry name" value="Porins"/>
    <property type="match status" value="1"/>
</dbReference>
<dbReference type="GO" id="GO:0009279">
    <property type="term" value="C:cell outer membrane"/>
    <property type="evidence" value="ECO:0007669"/>
    <property type="project" value="UniProtKB-SubCell"/>
</dbReference>
<keyword evidence="9 11" id="KW-0472">Membrane</keyword>
<evidence type="ECO:0000256" key="7">
    <source>
        <dbReference type="ARBA" id="ARBA00023065"/>
    </source>
</evidence>
<dbReference type="InterPro" id="IPR012910">
    <property type="entry name" value="Plug_dom"/>
</dbReference>
<sequence>MNRSFAAALMIGASTLALPHVAMAQGAAQGAAQDAAATGASSEDGLKEIIVTATRAETSAQKTAVALTVYTGADLAEKGIATVQALSAIDPSVNVTSATGAAYVAVRGVASTDVTEVGDPSVPIARDGFYTNRSFSIGTSMYDIARVEVLKGPQGTLNGRNSTGGLVSIITNRPGKDAGTYGSIEVGNYNALNVEAGANVPVNDRLQFRISGTHRQHDGYRKLTVIDDRGDDDNTTSGRIQMAAQPVDGLKLWASYQHDDIHAVGDVALTSALRTRPDFGDAKSFPNYAPTSNRLKGDRVRWEASYDRLPGDLTLTYAGGYDHQTWNHRLDATGPGYPANRQFIQGEDPRTWNHEVRINNDANGKVFFQAGYFHFQEDNTIDSGLYNVEMTGLFAPGGPLADHSYAGQYGIKFDYKIKTKSDAVFGQVAVKLAEQLKLSLGGRYTWDSKVRTGSANLIIGALVSPFVPPFVTVTTDGAGNMKHGEATWHAGLDYTPTSNTLLYAKYDRGYKAGGFNSNGSGASVDYSPEKLDAFEIGTKNRFLGNRLQVNAAAFYFDYKGYQASQTSCPTCSSGIFNVGSAKIYGAELQTIALFGEGGRIDFNAAYLHTRFGKDVNGNDIVVVDGDNPPSSFNITGNRLPNAPSLSVSGGIEYAFPVGSGKLTPRIDGKYSSAFYYSVFNNSDTQSRPYATGNASLTYEPENGQWSVTAFVRNFTDKVVLANAQRNFVSNLNTYQFQPPRTWGVRFGWKI</sequence>
<evidence type="ECO:0000256" key="10">
    <source>
        <dbReference type="ARBA" id="ARBA00023237"/>
    </source>
</evidence>
<keyword evidence="10 11" id="KW-0998">Cell outer membrane</keyword>
<proteinExistence type="inferred from homology"/>
<dbReference type="AlphaFoldDB" id="A0A7Y0BL04"/>